<gene>
    <name evidence="2" type="ORF">FYJ35_13435</name>
</gene>
<dbReference type="EMBL" id="VULZ01000020">
    <property type="protein sequence ID" value="MSS16016.1"/>
    <property type="molecule type" value="Genomic_DNA"/>
</dbReference>
<sequence>MPDLKEIADKADLIVNGYAFTKEGDGRYRVLNLNSPKDAAVITADGTVIETTMDDIGVEIVRRIFETDREFLEEEDA</sequence>
<comment type="caution">
    <text evidence="2">The sequence shown here is derived from an EMBL/GenBank/DDBJ whole genome shotgun (WGS) entry which is preliminary data.</text>
</comment>
<feature type="domain" description="DUF7723" evidence="1">
    <location>
        <begin position="1"/>
        <end position="72"/>
    </location>
</feature>
<evidence type="ECO:0000313" key="2">
    <source>
        <dbReference type="EMBL" id="MSS16016.1"/>
    </source>
</evidence>
<evidence type="ECO:0000313" key="3">
    <source>
        <dbReference type="Proteomes" id="UP000481852"/>
    </source>
</evidence>
<dbReference type="Proteomes" id="UP000481852">
    <property type="component" value="Unassembled WGS sequence"/>
</dbReference>
<dbReference type="RefSeq" id="WP_154527427.1">
    <property type="nucleotide sequence ID" value="NZ_VULZ01000020.1"/>
</dbReference>
<dbReference type="InterPro" id="IPR056140">
    <property type="entry name" value="DUF7723"/>
</dbReference>
<dbReference type="AlphaFoldDB" id="A0A6L5XAF5"/>
<accession>A0A6L5XAF5</accession>
<proteinExistence type="predicted"/>
<reference evidence="2 3" key="1">
    <citation type="submission" date="2019-08" db="EMBL/GenBank/DDBJ databases">
        <title>In-depth cultivation of the pig gut microbiome towards novel bacterial diversity and tailored functional studies.</title>
        <authorList>
            <person name="Wylensek D."/>
            <person name="Hitch T.C.A."/>
            <person name="Clavel T."/>
        </authorList>
    </citation>
    <scope>NUCLEOTIDE SEQUENCE [LARGE SCALE GENOMIC DNA]</scope>
    <source>
        <strain evidence="2 3">Oil+RF-744-WCA-WT-11</strain>
    </source>
</reference>
<protein>
    <recommendedName>
        <fullName evidence="1">DUF7723 domain-containing protein</fullName>
    </recommendedName>
</protein>
<evidence type="ECO:0000259" key="1">
    <source>
        <dbReference type="Pfam" id="PF24848"/>
    </source>
</evidence>
<keyword evidence="3" id="KW-1185">Reference proteome</keyword>
<organism evidence="2 3">
    <name type="scientific">Porcincola intestinalis</name>
    <dbReference type="NCBI Taxonomy" id="2606632"/>
    <lineage>
        <taxon>Bacteria</taxon>
        <taxon>Bacillati</taxon>
        <taxon>Bacillota</taxon>
        <taxon>Clostridia</taxon>
        <taxon>Lachnospirales</taxon>
        <taxon>Lachnospiraceae</taxon>
        <taxon>Porcincola</taxon>
    </lineage>
</organism>
<name>A0A6L5XAF5_9FIRM</name>
<dbReference type="Pfam" id="PF24848">
    <property type="entry name" value="DUF7723"/>
    <property type="match status" value="1"/>
</dbReference>